<dbReference type="OrthoDB" id="132045at2157"/>
<evidence type="ECO:0000259" key="2">
    <source>
        <dbReference type="Pfam" id="PF21100"/>
    </source>
</evidence>
<dbReference type="GO" id="GO:0005524">
    <property type="term" value="F:ATP binding"/>
    <property type="evidence" value="ECO:0007669"/>
    <property type="project" value="InterPro"/>
</dbReference>
<dbReference type="eggNOG" id="arCOG03169">
    <property type="taxonomic scope" value="Archaea"/>
</dbReference>
<dbReference type="KEGG" id="pto:PTO0060"/>
<evidence type="ECO:0000313" key="4">
    <source>
        <dbReference type="Proteomes" id="UP000000438"/>
    </source>
</evidence>
<dbReference type="EMBL" id="AE017261">
    <property type="protein sequence ID" value="AAT42645.1"/>
    <property type="molecule type" value="Genomic_DNA"/>
</dbReference>
<dbReference type="STRING" id="263820.PTO0060"/>
<dbReference type="AlphaFoldDB" id="Q6L306"/>
<dbReference type="SUPFAM" id="SSF52540">
    <property type="entry name" value="P-loop containing nucleoside triphosphate hydrolases"/>
    <property type="match status" value="1"/>
</dbReference>
<dbReference type="InterPro" id="IPR027417">
    <property type="entry name" value="P-loop_NTPase"/>
</dbReference>
<dbReference type="PATRIC" id="fig|263820.9.peg.73"/>
<dbReference type="PaxDb" id="263820-PTO0060"/>
<dbReference type="InterPro" id="IPR048907">
    <property type="entry name" value="WHD_MCM_arc"/>
</dbReference>
<dbReference type="HOGENOM" id="CLU_061108_0_0_2"/>
<accession>Q6L306</accession>
<dbReference type="PANTHER" id="PTHR34301">
    <property type="entry name" value="DNA-BINDING PROTEIN-RELATED"/>
    <property type="match status" value="1"/>
</dbReference>
<gene>
    <name evidence="3" type="ordered locus">PTO0060</name>
</gene>
<feature type="domain" description="ATPase" evidence="1">
    <location>
        <begin position="15"/>
        <end position="243"/>
    </location>
</feature>
<evidence type="ECO:0000313" key="3">
    <source>
        <dbReference type="EMBL" id="AAT42645.1"/>
    </source>
</evidence>
<dbReference type="Gene3D" id="1.10.10.10">
    <property type="entry name" value="Winged helix-like DNA-binding domain superfamily/Winged helix DNA-binding domain"/>
    <property type="match status" value="1"/>
</dbReference>
<organism evidence="3 4">
    <name type="scientific">Picrophilus torridus (strain ATCC 700027 / DSM 9790 / JCM 10055 / NBRC 100828 / KAW 2/3)</name>
    <dbReference type="NCBI Taxonomy" id="1122961"/>
    <lineage>
        <taxon>Archaea</taxon>
        <taxon>Methanobacteriati</taxon>
        <taxon>Thermoplasmatota</taxon>
        <taxon>Thermoplasmata</taxon>
        <taxon>Thermoplasmatales</taxon>
        <taxon>Picrophilaceae</taxon>
        <taxon>Picrophilus</taxon>
    </lineage>
</organism>
<sequence>MLFDPYPKNNLNDLYDRRAEIERLQNGVKYPLTVIQGLRRTGKSSLVKSVLNDMIYIDIRKYSGKGYISYRDLIEEFNNAINRDLKDRLREVFKNISGINILGNSISLSWKKNRVRLIDVLNAIDDYYNNNNKNIIITIDEIQELIKLKGYNFLNDIAYSFDNFKSIKFVLTGSQIGALHNYLKMDDYNSPLYGRAYTLIDLKPFNREQSMDFLKKGFNEFNIDFNDAENVYNTLGGIPGWLAYYGFRYVNNSKDPMNETIKNARNTIIMEFCNFIANREMAFKRYYLILNKCIERSSWSEIKNYIENNEGNIIPNSVLNKMLNNLIDYSFIKKYDEKYELIDNMMRYAFKDRIKCGNM</sequence>
<dbReference type="SUPFAM" id="SSF46785">
    <property type="entry name" value="Winged helix' DNA-binding domain"/>
    <property type="match status" value="1"/>
</dbReference>
<name>Q6L306_PICTO</name>
<dbReference type="GeneID" id="2845223"/>
<dbReference type="PANTHER" id="PTHR34301:SF8">
    <property type="entry name" value="ATPASE DOMAIN-CONTAINING PROTEIN"/>
    <property type="match status" value="1"/>
</dbReference>
<dbReference type="Gene3D" id="3.40.50.300">
    <property type="entry name" value="P-loop containing nucleotide triphosphate hydrolases"/>
    <property type="match status" value="1"/>
</dbReference>
<feature type="domain" description="MCM C-terminal" evidence="2">
    <location>
        <begin position="281"/>
        <end position="339"/>
    </location>
</feature>
<dbReference type="InterPro" id="IPR036390">
    <property type="entry name" value="WH_DNA-bd_sf"/>
</dbReference>
<dbReference type="Gene3D" id="1.10.8.60">
    <property type="match status" value="1"/>
</dbReference>
<dbReference type="RefSeq" id="WP_011176861.1">
    <property type="nucleotide sequence ID" value="NC_005877.1"/>
</dbReference>
<dbReference type="Pfam" id="PF21100">
    <property type="entry name" value="WHD_MCM"/>
    <property type="match status" value="1"/>
</dbReference>
<evidence type="ECO:0000259" key="1">
    <source>
        <dbReference type="Pfam" id="PF01637"/>
    </source>
</evidence>
<protein>
    <submittedName>
        <fullName evidence="3">Uncharacterized protein</fullName>
    </submittedName>
</protein>
<dbReference type="Proteomes" id="UP000000438">
    <property type="component" value="Chromosome"/>
</dbReference>
<dbReference type="InterPro" id="IPR036388">
    <property type="entry name" value="WH-like_DNA-bd_sf"/>
</dbReference>
<dbReference type="InParanoid" id="Q6L306"/>
<proteinExistence type="predicted"/>
<dbReference type="Pfam" id="PF01637">
    <property type="entry name" value="ATPase_2"/>
    <property type="match status" value="1"/>
</dbReference>
<reference evidence="3 4" key="1">
    <citation type="journal article" date="2004" name="Proc. Natl. Acad. Sci. U.S.A.">
        <title>Genome sequence of Picrophilus torridus and its implications for life around pH 0.</title>
        <authorList>
            <person name="Futterer O."/>
            <person name="Angelov A."/>
            <person name="Liesegang H."/>
            <person name="Gottschalk G."/>
            <person name="Schleper C."/>
            <person name="Schepers B."/>
            <person name="Dock C."/>
            <person name="Antranikian G."/>
            <person name="Liebl W."/>
        </authorList>
    </citation>
    <scope>NUCLEOTIDE SEQUENCE [LARGE SCALE GENOMIC DNA]</scope>
    <source>
        <strain evidence="4">ATCC 700027 / DSM 9790 / JCM 10055 / NBRC 100828</strain>
    </source>
</reference>
<dbReference type="InterPro" id="IPR011579">
    <property type="entry name" value="ATPase_dom"/>
</dbReference>